<accession>A0A1B2EHW4</accession>
<dbReference type="EMBL" id="CP016616">
    <property type="protein sequence ID" value="ANY79556.1"/>
    <property type="molecule type" value="Genomic_DNA"/>
</dbReference>
<dbReference type="GO" id="GO:0003677">
    <property type="term" value="F:DNA binding"/>
    <property type="evidence" value="ECO:0007669"/>
    <property type="project" value="InterPro"/>
</dbReference>
<name>A0A1B2EHW4_9HYPH</name>
<dbReference type="PROSITE" id="PS50043">
    <property type="entry name" value="HTH_LUXR_2"/>
    <property type="match status" value="1"/>
</dbReference>
<dbReference type="PROSITE" id="PS00622">
    <property type="entry name" value="HTH_LUXR_1"/>
    <property type="match status" value="1"/>
</dbReference>
<dbReference type="PANTHER" id="PTHR45566:SF2">
    <property type="entry name" value="NARL SUBFAMILY"/>
    <property type="match status" value="1"/>
</dbReference>
<dbReference type="InterPro" id="IPR051015">
    <property type="entry name" value="EvgA-like"/>
</dbReference>
<reference evidence="2" key="1">
    <citation type="submission" date="2016-07" db="EMBL/GenBank/DDBJ databases">
        <title>Microvirga ossetica sp. nov. a new species of rhizobia isolated from root nodules of the legume species Vicia alpestris Steven originated from North Ossetia region in the Caucasus.</title>
        <authorList>
            <person name="Safronova V.I."/>
            <person name="Kuznetsova I.G."/>
            <person name="Sazanova A.L."/>
            <person name="Belimov A."/>
            <person name="Andronov E."/>
            <person name="Osledkin Y.S."/>
            <person name="Onishchuk O.P."/>
            <person name="Kurchak O.N."/>
            <person name="Shaposhnikov A.I."/>
            <person name="Willems A."/>
            <person name="Tikhonovich I.A."/>
        </authorList>
    </citation>
    <scope>NUCLEOTIDE SEQUENCE [LARGE SCALE GENOMIC DNA]</scope>
    <source>
        <strain evidence="2">V5/3M</strain>
    </source>
</reference>
<dbReference type="AlphaFoldDB" id="A0A1B2EHW4"/>
<sequence length="231" mass="25032">MSLHSLNRTWPMSDDEGVAPVVVFPICTSPLLRLGLEKILADVGFAVHREMIDDHTGLPEVPAGAPVLFIIDGNSFAEGVVDLIRKAKAHIPKAKIVLLADHFDSALVSVAWKAGADGFCLSTYPHDVLVTSFELVMLGEAILPSDIVLTIATGREEMLDLQRGKLSNREAEILGFLKEGAPNKVIARNLNLSEATVKVHIKAILKKAGVRNRTQAALWARRYAAVNLEAS</sequence>
<evidence type="ECO:0000313" key="2">
    <source>
        <dbReference type="EMBL" id="ANY79556.1"/>
    </source>
</evidence>
<dbReference type="InterPro" id="IPR000792">
    <property type="entry name" value="Tscrpt_reg_LuxR_C"/>
</dbReference>
<proteinExistence type="predicted"/>
<dbReference type="InterPro" id="IPR011006">
    <property type="entry name" value="CheY-like_superfamily"/>
</dbReference>
<dbReference type="Gene3D" id="3.40.50.2300">
    <property type="match status" value="1"/>
</dbReference>
<gene>
    <name evidence="2" type="ORF">BB934_16075</name>
</gene>
<dbReference type="InterPro" id="IPR016032">
    <property type="entry name" value="Sig_transdc_resp-reg_C-effctor"/>
</dbReference>
<dbReference type="GO" id="GO:0006355">
    <property type="term" value="P:regulation of DNA-templated transcription"/>
    <property type="evidence" value="ECO:0007669"/>
    <property type="project" value="InterPro"/>
</dbReference>
<dbReference type="Pfam" id="PF00196">
    <property type="entry name" value="GerE"/>
    <property type="match status" value="1"/>
</dbReference>
<dbReference type="SUPFAM" id="SSF46894">
    <property type="entry name" value="C-terminal effector domain of the bipartite response regulators"/>
    <property type="match status" value="1"/>
</dbReference>
<protein>
    <recommendedName>
        <fullName evidence="1">HTH luxR-type domain-containing protein</fullName>
    </recommendedName>
</protein>
<dbReference type="PRINTS" id="PR00038">
    <property type="entry name" value="HTHLUXR"/>
</dbReference>
<dbReference type="SUPFAM" id="SSF52172">
    <property type="entry name" value="CheY-like"/>
    <property type="match status" value="1"/>
</dbReference>
<feature type="domain" description="HTH luxR-type" evidence="1">
    <location>
        <begin position="157"/>
        <end position="224"/>
    </location>
</feature>
<dbReference type="SMART" id="SM00421">
    <property type="entry name" value="HTH_LUXR"/>
    <property type="match status" value="1"/>
</dbReference>
<dbReference type="PANTHER" id="PTHR45566">
    <property type="entry name" value="HTH-TYPE TRANSCRIPTIONAL REGULATOR YHJB-RELATED"/>
    <property type="match status" value="1"/>
</dbReference>
<dbReference type="CDD" id="cd06170">
    <property type="entry name" value="LuxR_C_like"/>
    <property type="match status" value="1"/>
</dbReference>
<dbReference type="KEGG" id="moc:BB934_16075"/>
<organism evidence="2">
    <name type="scientific">Microvirga ossetica</name>
    <dbReference type="NCBI Taxonomy" id="1882682"/>
    <lineage>
        <taxon>Bacteria</taxon>
        <taxon>Pseudomonadati</taxon>
        <taxon>Pseudomonadota</taxon>
        <taxon>Alphaproteobacteria</taxon>
        <taxon>Hyphomicrobiales</taxon>
        <taxon>Methylobacteriaceae</taxon>
        <taxon>Microvirga</taxon>
    </lineage>
</organism>
<evidence type="ECO:0000259" key="1">
    <source>
        <dbReference type="PROSITE" id="PS50043"/>
    </source>
</evidence>